<reference evidence="3" key="1">
    <citation type="submission" date="2020-11" db="EMBL/GenBank/DDBJ databases">
        <title>Bacterial whole genome sequence for Panacibacter sp. DH6.</title>
        <authorList>
            <person name="Le V."/>
            <person name="Ko S."/>
            <person name="Ahn C.-Y."/>
            <person name="Oh H.-M."/>
        </authorList>
    </citation>
    <scope>NUCLEOTIDE SEQUENCE</scope>
    <source>
        <strain evidence="3">DH6</strain>
    </source>
</reference>
<evidence type="ECO:0000313" key="3">
    <source>
        <dbReference type="EMBL" id="MBG9377489.1"/>
    </source>
</evidence>
<feature type="domain" description="Secretion system C-terminal sorting" evidence="2">
    <location>
        <begin position="403"/>
        <end position="475"/>
    </location>
</feature>
<keyword evidence="1" id="KW-0732">Signal</keyword>
<gene>
    <name evidence="3" type="ORF">I5907_14690</name>
</gene>
<dbReference type="EMBL" id="JADWYR010000002">
    <property type="protein sequence ID" value="MBG9377489.1"/>
    <property type="molecule type" value="Genomic_DNA"/>
</dbReference>
<keyword evidence="4" id="KW-1185">Reference proteome</keyword>
<feature type="chain" id="PRO_5036851852" evidence="1">
    <location>
        <begin position="20"/>
        <end position="476"/>
    </location>
</feature>
<dbReference type="Gene3D" id="2.40.128.720">
    <property type="match status" value="4"/>
</dbReference>
<dbReference type="NCBIfam" id="TIGR04183">
    <property type="entry name" value="Por_Secre_tail"/>
    <property type="match status" value="1"/>
</dbReference>
<comment type="caution">
    <text evidence="3">The sequence shown here is derived from an EMBL/GenBank/DDBJ whole genome shotgun (WGS) entry which is preliminary data.</text>
</comment>
<evidence type="ECO:0000256" key="1">
    <source>
        <dbReference type="SAM" id="SignalP"/>
    </source>
</evidence>
<dbReference type="InterPro" id="IPR026444">
    <property type="entry name" value="Secre_tail"/>
</dbReference>
<proteinExistence type="predicted"/>
<dbReference type="Pfam" id="PF18962">
    <property type="entry name" value="Por_Secre_tail"/>
    <property type="match status" value="1"/>
</dbReference>
<dbReference type="Proteomes" id="UP000628448">
    <property type="component" value="Unassembled WGS sequence"/>
</dbReference>
<evidence type="ECO:0000313" key="4">
    <source>
        <dbReference type="Proteomes" id="UP000628448"/>
    </source>
</evidence>
<evidence type="ECO:0000259" key="2">
    <source>
        <dbReference type="Pfam" id="PF18962"/>
    </source>
</evidence>
<sequence length="476" mass="53512">MKKSTFSILLLAVCVLANAQVKDTVFSDNKQNGVWVKNGIDIQTLNPDCSVATNLFQAWDEATSSYVTRALTTYTYDEAGNVASILSQVWDALAGSWINSGRSIYTYSSDGRYFTNLSQGWDLVNKQWINSFRIRVEFNADGTTNTSQFDLYDASLGWLAQARTFNTYDDQQRVINFVYQYYVNNAWVNNSRTTFDYSKGGLSFSYYWDPFNAVWVKSQRGFNDYLPGTAVATKQLYQSYTGSSWLNQSRTSTNYNAANLVERARNEVWDVATAGWINGFRVNSGYYSDGSQQYFKFESWDAFSNAWSFGYRATYTNNACATTIDFTPSIEMLTDDKSENRIKKLLATQANLPKAWITERSFASGNRQIAVTVKRKLAVKRHAVQAAPQHNNLAAGNKVLLSPNPAKGYFTLNLGSYKMQESITMIITDLSGKKIMQQQLAAGSVQQVALPNVQKGMYIVSVIAGKSIQTHKLMVE</sequence>
<dbReference type="AlphaFoldDB" id="A0A931GY64"/>
<organism evidence="3 4">
    <name type="scientific">Panacibacter microcysteis</name>
    <dbReference type="NCBI Taxonomy" id="2793269"/>
    <lineage>
        <taxon>Bacteria</taxon>
        <taxon>Pseudomonadati</taxon>
        <taxon>Bacteroidota</taxon>
        <taxon>Chitinophagia</taxon>
        <taxon>Chitinophagales</taxon>
        <taxon>Chitinophagaceae</taxon>
        <taxon>Panacibacter</taxon>
    </lineage>
</organism>
<accession>A0A931GY64</accession>
<dbReference type="RefSeq" id="WP_196991570.1">
    <property type="nucleotide sequence ID" value="NZ_JADWYR010000002.1"/>
</dbReference>
<protein>
    <submittedName>
        <fullName evidence="3">T9SS type A sorting domain-containing protein</fullName>
    </submittedName>
</protein>
<name>A0A931GY64_9BACT</name>
<feature type="signal peptide" evidence="1">
    <location>
        <begin position="1"/>
        <end position="19"/>
    </location>
</feature>